<evidence type="ECO:0000313" key="4">
    <source>
        <dbReference type="Proteomes" id="UP000270697"/>
    </source>
</evidence>
<dbReference type="Pfam" id="PF13714">
    <property type="entry name" value="PEP_mutase"/>
    <property type="match status" value="1"/>
</dbReference>
<dbReference type="Gene3D" id="3.20.20.60">
    <property type="entry name" value="Phosphoenolpyruvate-binding domains"/>
    <property type="match status" value="1"/>
</dbReference>
<dbReference type="SUPFAM" id="SSF51621">
    <property type="entry name" value="Phosphoenolpyruvate/pyruvate domain"/>
    <property type="match status" value="1"/>
</dbReference>
<keyword evidence="2" id="KW-0456">Lyase</keyword>
<name>A0A1I5F3N8_9PSEU</name>
<protein>
    <submittedName>
        <fullName evidence="2">2-Methylisocitrate lyase, PEP mutase family</fullName>
    </submittedName>
    <submittedName>
        <fullName evidence="1">2-methylisocitrate lyase-like PEP mutase family enzyme</fullName>
    </submittedName>
</protein>
<dbReference type="STRING" id="455193.SAMN05421805_110151"/>
<dbReference type="GO" id="GO:0016829">
    <property type="term" value="F:lyase activity"/>
    <property type="evidence" value="ECO:0007669"/>
    <property type="project" value="UniProtKB-KW"/>
</dbReference>
<dbReference type="Proteomes" id="UP000199398">
    <property type="component" value="Unassembled WGS sequence"/>
</dbReference>
<organism evidence="2 3">
    <name type="scientific">Saccharopolyspora antimicrobica</name>
    <dbReference type="NCBI Taxonomy" id="455193"/>
    <lineage>
        <taxon>Bacteria</taxon>
        <taxon>Bacillati</taxon>
        <taxon>Actinomycetota</taxon>
        <taxon>Actinomycetes</taxon>
        <taxon>Pseudonocardiales</taxon>
        <taxon>Pseudonocardiaceae</taxon>
        <taxon>Saccharopolyspora</taxon>
    </lineage>
</organism>
<evidence type="ECO:0000313" key="1">
    <source>
        <dbReference type="EMBL" id="RKT83651.1"/>
    </source>
</evidence>
<evidence type="ECO:0000313" key="2">
    <source>
        <dbReference type="EMBL" id="SFO17941.1"/>
    </source>
</evidence>
<reference evidence="2 3" key="1">
    <citation type="submission" date="2016-10" db="EMBL/GenBank/DDBJ databases">
        <authorList>
            <person name="de Groot N.N."/>
        </authorList>
    </citation>
    <scope>NUCLEOTIDE SEQUENCE [LARGE SCALE GENOMIC DNA]</scope>
    <source>
        <strain evidence="2 3">CPCC 201259</strain>
    </source>
</reference>
<dbReference type="PANTHER" id="PTHR42905:SF16">
    <property type="entry name" value="CARBOXYPHOSPHONOENOLPYRUVATE PHOSPHONOMUTASE-LIKE PROTEIN (AFU_ORTHOLOGUE AFUA_5G07230)"/>
    <property type="match status" value="1"/>
</dbReference>
<dbReference type="CDD" id="cd00377">
    <property type="entry name" value="ICL_PEPM"/>
    <property type="match status" value="1"/>
</dbReference>
<dbReference type="InterPro" id="IPR015813">
    <property type="entry name" value="Pyrv/PenolPyrv_kinase-like_dom"/>
</dbReference>
<sequence length="279" mass="29063">MQPFCREDTSAGTEPFWAYGVGMSGEFHALHRAESPLLLPNAWDFASAAALVAEGFDAIGTTSLGVAVAHGEPDAAGRTRAQTVELASRLVELPRPISVDIELGFGAPAEVAEELAELGVAGINLEDGLGDPGHQQELIGEVKRRAPDLFLNARTDTYWLGAAPSLSDTIDRAARYVAAGADGIFVPGMTAAEDIRALVDAVRVPVNVLFQPGMDVEGLAALGVRRVSMGSLLYRAALHGAITTARAVRDGSPVAAGVPGYSVVQDYVGGLRRGSGGFQ</sequence>
<dbReference type="EMBL" id="RBXX01000002">
    <property type="protein sequence ID" value="RKT83651.1"/>
    <property type="molecule type" value="Genomic_DNA"/>
</dbReference>
<dbReference type="Proteomes" id="UP000270697">
    <property type="component" value="Unassembled WGS sequence"/>
</dbReference>
<dbReference type="PANTHER" id="PTHR42905">
    <property type="entry name" value="PHOSPHOENOLPYRUVATE CARBOXYLASE"/>
    <property type="match status" value="1"/>
</dbReference>
<keyword evidence="4" id="KW-1185">Reference proteome</keyword>
<accession>A0A1I5F3N8</accession>
<dbReference type="InterPro" id="IPR040442">
    <property type="entry name" value="Pyrv_kinase-like_dom_sf"/>
</dbReference>
<proteinExistence type="predicted"/>
<evidence type="ECO:0000313" key="3">
    <source>
        <dbReference type="Proteomes" id="UP000199398"/>
    </source>
</evidence>
<dbReference type="InterPro" id="IPR039556">
    <property type="entry name" value="ICL/PEPM"/>
</dbReference>
<reference evidence="1 4" key="2">
    <citation type="submission" date="2018-10" db="EMBL/GenBank/DDBJ databases">
        <title>Sequencing the genomes of 1000 actinobacteria strains.</title>
        <authorList>
            <person name="Klenk H.-P."/>
        </authorList>
    </citation>
    <scope>NUCLEOTIDE SEQUENCE [LARGE SCALE GENOMIC DNA]</scope>
    <source>
        <strain evidence="1 4">DSM 45119</strain>
    </source>
</reference>
<gene>
    <name evidence="1" type="ORF">ATL45_1945</name>
    <name evidence="2" type="ORF">SAMN05421805_110151</name>
</gene>
<dbReference type="EMBL" id="FOUP01000010">
    <property type="protein sequence ID" value="SFO17941.1"/>
    <property type="molecule type" value="Genomic_DNA"/>
</dbReference>
<dbReference type="AlphaFoldDB" id="A0A1I5F3N8"/>